<dbReference type="EMBL" id="BIFR01000001">
    <property type="protein sequence ID" value="GCE10623.1"/>
    <property type="molecule type" value="Genomic_DNA"/>
</dbReference>
<proteinExistence type="predicted"/>
<comment type="caution">
    <text evidence="2">The sequence shown here is derived from an EMBL/GenBank/DDBJ whole genome shotgun (WGS) entry which is preliminary data.</text>
</comment>
<sequence>MNKQKFGYPLHLFDLNPHWRRSFLFTLIVVLVSSVFFILYSHLSTDLAPDSFAGYTFAIAGTFFLGMAALRYTMHKRSRKREVGKLNKELYWHISFGTIALVVLTFHSFGNFNPRSGTFALYGMIALVVSGFIGRLLDRVLSRQITIEASKALTMRGDDRAESISQTLQAIVEYNAQNIKSVKAPASSVNSQVIEAPVRRGDSILQSSWDLAYISLEETPQEVQRNNGSYRFVPDRRSALAQPGALLPGMQDQVNELQIVEQALQREQVYRYIIRFWRIFHVLLLVLTIGLTLWHLEYAAQLLLPTFMQH</sequence>
<protein>
    <submittedName>
        <fullName evidence="2">Uncharacterized protein</fullName>
    </submittedName>
</protein>
<feature type="transmembrane region" description="Helical" evidence="1">
    <location>
        <begin position="90"/>
        <end position="107"/>
    </location>
</feature>
<keyword evidence="1" id="KW-1133">Transmembrane helix</keyword>
<evidence type="ECO:0000313" key="2">
    <source>
        <dbReference type="EMBL" id="GCE10623.1"/>
    </source>
</evidence>
<feature type="transmembrane region" description="Helical" evidence="1">
    <location>
        <begin position="119"/>
        <end position="137"/>
    </location>
</feature>
<keyword evidence="1" id="KW-0472">Membrane</keyword>
<feature type="transmembrane region" description="Helical" evidence="1">
    <location>
        <begin position="21"/>
        <end position="40"/>
    </location>
</feature>
<keyword evidence="3" id="KW-1185">Reference proteome</keyword>
<feature type="transmembrane region" description="Helical" evidence="1">
    <location>
        <begin position="276"/>
        <end position="296"/>
    </location>
</feature>
<organism evidence="2 3">
    <name type="scientific">Tengunoibacter tsumagoiensis</name>
    <dbReference type="NCBI Taxonomy" id="2014871"/>
    <lineage>
        <taxon>Bacteria</taxon>
        <taxon>Bacillati</taxon>
        <taxon>Chloroflexota</taxon>
        <taxon>Ktedonobacteria</taxon>
        <taxon>Ktedonobacterales</taxon>
        <taxon>Dictyobacteraceae</taxon>
        <taxon>Tengunoibacter</taxon>
    </lineage>
</organism>
<accession>A0A401ZUR9</accession>
<gene>
    <name evidence="2" type="ORF">KTT_04820</name>
</gene>
<dbReference type="Proteomes" id="UP000287352">
    <property type="component" value="Unassembled WGS sequence"/>
</dbReference>
<evidence type="ECO:0000313" key="3">
    <source>
        <dbReference type="Proteomes" id="UP000287352"/>
    </source>
</evidence>
<feature type="transmembrane region" description="Helical" evidence="1">
    <location>
        <begin position="52"/>
        <end position="70"/>
    </location>
</feature>
<name>A0A401ZUR9_9CHLR</name>
<dbReference type="RefSeq" id="WP_126578214.1">
    <property type="nucleotide sequence ID" value="NZ_BIFR01000001.1"/>
</dbReference>
<dbReference type="OrthoDB" id="151118at2"/>
<evidence type="ECO:0000256" key="1">
    <source>
        <dbReference type="SAM" id="Phobius"/>
    </source>
</evidence>
<reference evidence="3" key="1">
    <citation type="submission" date="2018-12" db="EMBL/GenBank/DDBJ databases">
        <title>Tengunoibacter tsumagoiensis gen. nov., sp. nov., Dictyobacter kobayashii sp. nov., D. alpinus sp. nov., and D. joshuensis sp. nov. and description of Dictyobacteraceae fam. nov. within the order Ktedonobacterales isolated from Tengu-no-mugimeshi.</title>
        <authorList>
            <person name="Wang C.M."/>
            <person name="Zheng Y."/>
            <person name="Sakai Y."/>
            <person name="Toyoda A."/>
            <person name="Minakuchi Y."/>
            <person name="Abe K."/>
            <person name="Yokota A."/>
            <person name="Yabe S."/>
        </authorList>
    </citation>
    <scope>NUCLEOTIDE SEQUENCE [LARGE SCALE GENOMIC DNA]</scope>
    <source>
        <strain evidence="3">Uno3</strain>
    </source>
</reference>
<keyword evidence="1" id="KW-0812">Transmembrane</keyword>
<dbReference type="AlphaFoldDB" id="A0A401ZUR9"/>